<reference evidence="2 3" key="1">
    <citation type="journal article" date="2017" name="Mol. Plant">
        <title>The Genome of Medicinal Plant Macleaya cordata Provides New Insights into Benzylisoquinoline Alkaloids Metabolism.</title>
        <authorList>
            <person name="Liu X."/>
            <person name="Liu Y."/>
            <person name="Huang P."/>
            <person name="Ma Y."/>
            <person name="Qing Z."/>
            <person name="Tang Q."/>
            <person name="Cao H."/>
            <person name="Cheng P."/>
            <person name="Zheng Y."/>
            <person name="Yuan Z."/>
            <person name="Zhou Y."/>
            <person name="Liu J."/>
            <person name="Tang Z."/>
            <person name="Zhuo Y."/>
            <person name="Zhang Y."/>
            <person name="Yu L."/>
            <person name="Huang J."/>
            <person name="Yang P."/>
            <person name="Peng Q."/>
            <person name="Zhang J."/>
            <person name="Jiang W."/>
            <person name="Zhang Z."/>
            <person name="Lin K."/>
            <person name="Ro D.K."/>
            <person name="Chen X."/>
            <person name="Xiong X."/>
            <person name="Shang Y."/>
            <person name="Huang S."/>
            <person name="Zeng J."/>
        </authorList>
    </citation>
    <scope>NUCLEOTIDE SEQUENCE [LARGE SCALE GENOMIC DNA]</scope>
    <source>
        <strain evidence="3">cv. BLH2017</strain>
        <tissue evidence="2">Root</tissue>
    </source>
</reference>
<sequence length="253" mass="28981">MSEMASFPVVFFDGEREVDIGNVGVHPALEFKKFQSIVSQKIGISPHQISISLICRKKSRSSGTRKVPINEKVNFGLIVLEKDCYFYAVLKRSRREKRGKPRPNLVEEDYFSASPIDISQNKYSISPPEKMILRRDQVFNPSQLGFVSPVYDQITSPESFYKGLGFHQNYENQLRSLQIQRDNNYLMSAISYPYTDMEDEYIYGRNSDRISKGIIVCQECAKGRPIPFHWCVYDTITVGFRSPAGPIARPSKV</sequence>
<evidence type="ECO:0000313" key="2">
    <source>
        <dbReference type="EMBL" id="OVA07135.1"/>
    </source>
</evidence>
<dbReference type="AlphaFoldDB" id="A0A200Q9K6"/>
<comment type="caution">
    <text evidence="2">The sequence shown here is derived from an EMBL/GenBank/DDBJ whole genome shotgun (WGS) entry which is preliminary data.</text>
</comment>
<dbReference type="EMBL" id="MVGT01002634">
    <property type="protein sequence ID" value="OVA07135.1"/>
    <property type="molecule type" value="Genomic_DNA"/>
</dbReference>
<name>A0A200Q9K6_MACCD</name>
<organism evidence="2 3">
    <name type="scientific">Macleaya cordata</name>
    <name type="common">Five-seeded plume-poppy</name>
    <name type="synonym">Bocconia cordata</name>
    <dbReference type="NCBI Taxonomy" id="56857"/>
    <lineage>
        <taxon>Eukaryota</taxon>
        <taxon>Viridiplantae</taxon>
        <taxon>Streptophyta</taxon>
        <taxon>Embryophyta</taxon>
        <taxon>Tracheophyta</taxon>
        <taxon>Spermatophyta</taxon>
        <taxon>Magnoliopsida</taxon>
        <taxon>Ranunculales</taxon>
        <taxon>Papaveraceae</taxon>
        <taxon>Papaveroideae</taxon>
        <taxon>Macleaya</taxon>
    </lineage>
</organism>
<evidence type="ECO:0000259" key="1">
    <source>
        <dbReference type="Pfam" id="PF23596"/>
    </source>
</evidence>
<evidence type="ECO:0000313" key="3">
    <source>
        <dbReference type="Proteomes" id="UP000195402"/>
    </source>
</evidence>
<dbReference type="PANTHER" id="PTHR36351">
    <property type="entry name" value="EMBRYO SAC DEVELOPMENT ARREST 12"/>
    <property type="match status" value="1"/>
</dbReference>
<keyword evidence="3" id="KW-1185">Reference proteome</keyword>
<dbReference type="Proteomes" id="UP000195402">
    <property type="component" value="Unassembled WGS sequence"/>
</dbReference>
<proteinExistence type="predicted"/>
<dbReference type="InterPro" id="IPR055562">
    <property type="entry name" value="DUF7138"/>
</dbReference>
<accession>A0A200Q9K6</accession>
<dbReference type="PANTHER" id="PTHR36351:SF1">
    <property type="entry name" value="EMBRYO SAC DEVELOPMENT ARREST 12"/>
    <property type="match status" value="1"/>
</dbReference>
<dbReference type="OMA" id="EVGFHWC"/>
<dbReference type="InParanoid" id="A0A200Q9K6"/>
<dbReference type="STRING" id="56857.A0A200Q9K6"/>
<protein>
    <recommendedName>
        <fullName evidence="1">DUF7138 domain-containing protein</fullName>
    </recommendedName>
</protein>
<feature type="domain" description="DUF7138" evidence="1">
    <location>
        <begin position="5"/>
        <end position="87"/>
    </location>
</feature>
<dbReference type="Pfam" id="PF23596">
    <property type="entry name" value="DUF7138"/>
    <property type="match status" value="1"/>
</dbReference>
<dbReference type="OrthoDB" id="778072at2759"/>
<gene>
    <name evidence="2" type="ORF">BVC80_1289g54</name>
</gene>